<reference evidence="2 3" key="2">
    <citation type="submission" date="2018-09" db="EMBL/GenBank/DDBJ databases">
        <title>Giant CbK-like Caulobacter bacteriophages have genetically divergent genomes.</title>
        <authorList>
            <person name="Wilson K."/>
            <person name="Ely B."/>
        </authorList>
    </citation>
    <scope>NUCLEOTIDE SEQUENCE [LARGE SCALE GENOMIC DNA]</scope>
</reference>
<evidence type="ECO:0000256" key="1">
    <source>
        <dbReference type="SAM" id="Coils"/>
    </source>
</evidence>
<gene>
    <name evidence="2" type="ORF">CcrPW_gp053</name>
</gene>
<keyword evidence="1" id="KW-0175">Coiled coil</keyword>
<protein>
    <submittedName>
        <fullName evidence="2">Uncharacterized protein</fullName>
    </submittedName>
</protein>
<reference evidence="3" key="1">
    <citation type="submission" date="2018-07" db="EMBL/GenBank/DDBJ databases">
        <title>Giant CbK-like Caulobacter bacteriophages have genetically divergent genomes.</title>
        <authorList>
            <person name="Wilson K.M."/>
            <person name="Ely B."/>
        </authorList>
    </citation>
    <scope>NUCLEOTIDE SEQUENCE [LARGE SCALE GENOMIC DNA]</scope>
</reference>
<organism evidence="2 3">
    <name type="scientific">Caulobacter phage CcrPW</name>
    <dbReference type="NCBI Taxonomy" id="2283271"/>
    <lineage>
        <taxon>Viruses</taxon>
        <taxon>Duplodnaviria</taxon>
        <taxon>Heunggongvirae</taxon>
        <taxon>Uroviricota</taxon>
        <taxon>Caudoviricetes</taxon>
        <taxon>Jeanschmidtviridae</taxon>
        <taxon>Colossusvirus</taxon>
        <taxon>Colossusvirus PW</taxon>
    </lineage>
</organism>
<accession>A0A385ECK8</accession>
<evidence type="ECO:0000313" key="3">
    <source>
        <dbReference type="Proteomes" id="UP000259026"/>
    </source>
</evidence>
<sequence length="229" mass="24822">MTTPVPTESFESVKALIKDVTKELEEANALLLKKAKAIGKASIGIETAKSEAAQLIHAAEEAEVEARQQFRAQKAYAEKIAARVETLHGLIKGNLIDSHPSKVEAMLWRQERGAGINLGLDGSRDSIQVFREERYIGEVVRIRPDRHSTTYTFAPYRCIEMKAIGPFDTVAEALDAAVSVTPYEPDMHDNAALGSDVGYGAEGDSVPFGTITEVAARLNALDAARTPEA</sequence>
<feature type="coiled-coil region" evidence="1">
    <location>
        <begin position="10"/>
        <end position="65"/>
    </location>
</feature>
<evidence type="ECO:0000313" key="2">
    <source>
        <dbReference type="EMBL" id="AXQ68592.1"/>
    </source>
</evidence>
<proteinExistence type="predicted"/>
<keyword evidence="3" id="KW-1185">Reference proteome</keyword>
<dbReference type="Proteomes" id="UP000259026">
    <property type="component" value="Segment"/>
</dbReference>
<dbReference type="EMBL" id="MH588545">
    <property type="protein sequence ID" value="AXQ68592.1"/>
    <property type="molecule type" value="Genomic_DNA"/>
</dbReference>
<name>A0A385ECK8_9CAUD</name>